<dbReference type="OrthoDB" id="4376109at2"/>
<keyword evidence="8" id="KW-1185">Reference proteome</keyword>
<sequence>MNEKYLLKICLAIILLLGTATGCTIAEQSTPDQVPSITTSSTPKSDANTKNTEEDNRRLLDAKVTRVVDGDTMKLTIDGKKETVRLLLVDTPESVNPNIPEPQPFAIEASNFAKKMLTDKDVQIELDVSERDKYGRLLCYLYIDGKMFNEILLEQGYARVAYVFAPNTKYVDQFRAIQDKAREQGIGIWSIENYAQDKGFHVPKSSAAPKPVR</sequence>
<feature type="domain" description="TNase-like" evidence="6">
    <location>
        <begin position="58"/>
        <end position="191"/>
    </location>
</feature>
<feature type="compositionally biased region" description="Polar residues" evidence="4">
    <location>
        <begin position="29"/>
        <end position="50"/>
    </location>
</feature>
<dbReference type="InterPro" id="IPR035437">
    <property type="entry name" value="SNase_OB-fold_sf"/>
</dbReference>
<evidence type="ECO:0000256" key="4">
    <source>
        <dbReference type="SAM" id="MobiDB-lite"/>
    </source>
</evidence>
<keyword evidence="2" id="KW-0255">Endonuclease</keyword>
<evidence type="ECO:0000256" key="5">
    <source>
        <dbReference type="SAM" id="SignalP"/>
    </source>
</evidence>
<dbReference type="PANTHER" id="PTHR12302:SF3">
    <property type="entry name" value="SERINE_THREONINE-PROTEIN KINASE 31"/>
    <property type="match status" value="1"/>
</dbReference>
<evidence type="ECO:0000313" key="8">
    <source>
        <dbReference type="Proteomes" id="UP000054709"/>
    </source>
</evidence>
<dbReference type="Gene3D" id="2.40.50.90">
    <property type="match status" value="1"/>
</dbReference>
<dbReference type="InterPro" id="IPR016071">
    <property type="entry name" value="Staphylococal_nuclease_OB-fold"/>
</dbReference>
<dbReference type="Proteomes" id="UP000054709">
    <property type="component" value="Unassembled WGS sequence"/>
</dbReference>
<dbReference type="PANTHER" id="PTHR12302">
    <property type="entry name" value="EBNA2 BINDING PROTEIN P100"/>
    <property type="match status" value="1"/>
</dbReference>
<evidence type="ECO:0000313" key="7">
    <source>
        <dbReference type="EMBL" id="KTD86135.1"/>
    </source>
</evidence>
<dbReference type="InterPro" id="IPR002071">
    <property type="entry name" value="Thermonucl_AS"/>
</dbReference>
<evidence type="ECO:0000256" key="2">
    <source>
        <dbReference type="ARBA" id="ARBA00022759"/>
    </source>
</evidence>
<dbReference type="GO" id="GO:0003676">
    <property type="term" value="F:nucleic acid binding"/>
    <property type="evidence" value="ECO:0007669"/>
    <property type="project" value="InterPro"/>
</dbReference>
<dbReference type="CDD" id="cd00175">
    <property type="entry name" value="SNc"/>
    <property type="match status" value="1"/>
</dbReference>
<feature type="signal peptide" evidence="5">
    <location>
        <begin position="1"/>
        <end position="26"/>
    </location>
</feature>
<dbReference type="SUPFAM" id="SSF50199">
    <property type="entry name" value="Staphylococcal nuclease"/>
    <property type="match status" value="1"/>
</dbReference>
<accession>A0A0W1AXS0</accession>
<dbReference type="AlphaFoldDB" id="A0A0W1AXS0"/>
<feature type="chain" id="PRO_5038424031" description="TNase-like domain-containing protein" evidence="5">
    <location>
        <begin position="27"/>
        <end position="213"/>
    </location>
</feature>
<dbReference type="GO" id="GO:0016787">
    <property type="term" value="F:hydrolase activity"/>
    <property type="evidence" value="ECO:0007669"/>
    <property type="project" value="UniProtKB-KW"/>
</dbReference>
<keyword evidence="3" id="KW-0378">Hydrolase</keyword>
<dbReference type="EMBL" id="LCZJ02000023">
    <property type="protein sequence ID" value="KTD86135.1"/>
    <property type="molecule type" value="Genomic_DNA"/>
</dbReference>
<keyword evidence="5" id="KW-0732">Signal</keyword>
<feature type="region of interest" description="Disordered" evidence="4">
    <location>
        <begin position="29"/>
        <end position="55"/>
    </location>
</feature>
<proteinExistence type="predicted"/>
<dbReference type="RefSeq" id="WP_060624041.1">
    <property type="nucleotide sequence ID" value="NZ_LCZJ02000023.1"/>
</dbReference>
<organism evidence="7 8">
    <name type="scientific">Paenibacillus etheri</name>
    <dbReference type="NCBI Taxonomy" id="1306852"/>
    <lineage>
        <taxon>Bacteria</taxon>
        <taxon>Bacillati</taxon>
        <taxon>Bacillota</taxon>
        <taxon>Bacilli</taxon>
        <taxon>Bacillales</taxon>
        <taxon>Paenibacillaceae</taxon>
        <taxon>Paenibacillus</taxon>
    </lineage>
</organism>
<evidence type="ECO:0000259" key="6">
    <source>
        <dbReference type="PROSITE" id="PS50830"/>
    </source>
</evidence>
<reference evidence="7 8" key="1">
    <citation type="journal article" date="2015" name="Int. Biodeterior. Biodegradation">
        <title>Physiological and genetic screening methods for the isolation of methyl tert-butyl ether-degrading bacteria for bioremediation purposes.</title>
        <authorList>
            <person name="Guisado I.M."/>
            <person name="Purswani J."/>
            <person name="Gonzalez Lopez J."/>
            <person name="Pozo C."/>
        </authorList>
    </citation>
    <scope>NUCLEOTIDE SEQUENCE [LARGE SCALE GENOMIC DNA]</scope>
    <source>
        <strain evidence="7 8">SH7</strain>
    </source>
</reference>
<dbReference type="PROSITE" id="PS50830">
    <property type="entry name" value="TNASE_3"/>
    <property type="match status" value="1"/>
</dbReference>
<dbReference type="PROSITE" id="PS01123">
    <property type="entry name" value="TNASE_1"/>
    <property type="match status" value="1"/>
</dbReference>
<gene>
    <name evidence="7" type="ORF">UQ64_16880</name>
</gene>
<comment type="caution">
    <text evidence="7">The sequence shown here is derived from an EMBL/GenBank/DDBJ whole genome shotgun (WGS) entry which is preliminary data.</text>
</comment>
<dbReference type="Pfam" id="PF00565">
    <property type="entry name" value="SNase"/>
    <property type="match status" value="1"/>
</dbReference>
<evidence type="ECO:0000256" key="1">
    <source>
        <dbReference type="ARBA" id="ARBA00022722"/>
    </source>
</evidence>
<dbReference type="GO" id="GO:0004519">
    <property type="term" value="F:endonuclease activity"/>
    <property type="evidence" value="ECO:0007669"/>
    <property type="project" value="UniProtKB-KW"/>
</dbReference>
<dbReference type="SMART" id="SM00318">
    <property type="entry name" value="SNc"/>
    <property type="match status" value="1"/>
</dbReference>
<name>A0A0W1AXS0_9BACL</name>
<evidence type="ECO:0000256" key="3">
    <source>
        <dbReference type="ARBA" id="ARBA00022801"/>
    </source>
</evidence>
<dbReference type="PROSITE" id="PS51257">
    <property type="entry name" value="PROKAR_LIPOPROTEIN"/>
    <property type="match status" value="1"/>
</dbReference>
<keyword evidence="1" id="KW-0540">Nuclease</keyword>
<protein>
    <recommendedName>
        <fullName evidence="6">TNase-like domain-containing protein</fullName>
    </recommendedName>
</protein>